<evidence type="ECO:0000313" key="3">
    <source>
        <dbReference type="Proteomes" id="UP000468388"/>
    </source>
</evidence>
<protein>
    <submittedName>
        <fullName evidence="2">Uncharacterized protein</fullName>
    </submittedName>
</protein>
<sequence>MKRLNPNNEPLTPEKLRELSGLDLSDEEAQKIIWSIKRFARVLYGFATQQQVVNNENKEKE</sequence>
<evidence type="ECO:0000313" key="2">
    <source>
        <dbReference type="EMBL" id="MVT40130.1"/>
    </source>
</evidence>
<accession>A0A6N8J4N2</accession>
<reference evidence="2 3" key="1">
    <citation type="submission" date="2019-12" db="EMBL/GenBank/DDBJ databases">
        <title>The draft genomic sequence of strain Chitinophaga oryziterrae JCM 16595.</title>
        <authorList>
            <person name="Zhang X."/>
        </authorList>
    </citation>
    <scope>NUCLEOTIDE SEQUENCE [LARGE SCALE GENOMIC DNA]</scope>
    <source>
        <strain evidence="2 3">JCM 16595</strain>
    </source>
</reference>
<name>A0A6N8J4N2_9BACT</name>
<proteinExistence type="predicted"/>
<organism evidence="2 3">
    <name type="scientific">Chitinophaga oryziterrae</name>
    <dbReference type="NCBI Taxonomy" id="1031224"/>
    <lineage>
        <taxon>Bacteria</taxon>
        <taxon>Pseudomonadati</taxon>
        <taxon>Bacteroidota</taxon>
        <taxon>Chitinophagia</taxon>
        <taxon>Chitinophagales</taxon>
        <taxon>Chitinophagaceae</taxon>
        <taxon>Chitinophaga</taxon>
    </lineage>
</organism>
<feature type="region of interest" description="Disordered" evidence="1">
    <location>
        <begin position="1"/>
        <end position="20"/>
    </location>
</feature>
<dbReference type="RefSeq" id="WP_157298760.1">
    <property type="nucleotide sequence ID" value="NZ_BAAAZB010000005.1"/>
</dbReference>
<feature type="compositionally biased region" description="Polar residues" evidence="1">
    <location>
        <begin position="1"/>
        <end position="10"/>
    </location>
</feature>
<dbReference type="Proteomes" id="UP000468388">
    <property type="component" value="Unassembled WGS sequence"/>
</dbReference>
<dbReference type="EMBL" id="WRXO01000001">
    <property type="protein sequence ID" value="MVT40130.1"/>
    <property type="molecule type" value="Genomic_DNA"/>
</dbReference>
<evidence type="ECO:0000256" key="1">
    <source>
        <dbReference type="SAM" id="MobiDB-lite"/>
    </source>
</evidence>
<dbReference type="AlphaFoldDB" id="A0A6N8J4N2"/>
<comment type="caution">
    <text evidence="2">The sequence shown here is derived from an EMBL/GenBank/DDBJ whole genome shotgun (WGS) entry which is preliminary data.</text>
</comment>
<gene>
    <name evidence="2" type="ORF">GO495_06015</name>
</gene>
<keyword evidence="3" id="KW-1185">Reference proteome</keyword>
<dbReference type="OrthoDB" id="9857851at2"/>